<comment type="caution">
    <text evidence="1">The sequence shown here is derived from an EMBL/GenBank/DDBJ whole genome shotgun (WGS) entry which is preliminary data.</text>
</comment>
<accession>A0A7X1TJF8</accession>
<sequence length="113" mass="12621">MAQLERRDSQRNHSNYYTLIRRRIVALPRVQNIGQLFGDHRTDRVNRIVSPSVLLSQGDAWLGPPATMLLSRTSLDTALAIGERIRAAIASTTFASEIGRDVSRHDRNRVGAA</sequence>
<evidence type="ECO:0000313" key="2">
    <source>
        <dbReference type="Proteomes" id="UP000484381"/>
    </source>
</evidence>
<reference evidence="1 2" key="1">
    <citation type="submission" date="2019-10" db="EMBL/GenBank/DDBJ databases">
        <title>Paraburkholderia sp. isolated from nodules of Mimosa pudica from Brazilian Atlantic Forest soils.</title>
        <authorList>
            <person name="Paulitsch F."/>
            <person name="Hungria M."/>
            <person name="Dall'Agnol R."/>
        </authorList>
    </citation>
    <scope>NUCLEOTIDE SEQUENCE [LARGE SCALE GENOMIC DNA]</scope>
    <source>
        <strain evidence="1 2">CNPSo 3157</strain>
    </source>
</reference>
<dbReference type="EMBL" id="WHNP01000042">
    <property type="protein sequence ID" value="MPW21388.1"/>
    <property type="molecule type" value="Genomic_DNA"/>
</dbReference>
<evidence type="ECO:0000313" key="1">
    <source>
        <dbReference type="EMBL" id="MPW21388.1"/>
    </source>
</evidence>
<gene>
    <name evidence="1" type="ORF">GCT13_32090</name>
</gene>
<dbReference type="AlphaFoldDB" id="A0A7X1TJF8"/>
<dbReference type="RefSeq" id="WP_152765043.1">
    <property type="nucleotide sequence ID" value="NZ_WHNP01000042.1"/>
</dbReference>
<protein>
    <submittedName>
        <fullName evidence="1">Uncharacterized protein</fullName>
    </submittedName>
</protein>
<dbReference type="Proteomes" id="UP000484381">
    <property type="component" value="Unassembled WGS sequence"/>
</dbReference>
<organism evidence="1 2">
    <name type="scientific">Paraburkholderia franconis</name>
    <dbReference type="NCBI Taxonomy" id="2654983"/>
    <lineage>
        <taxon>Bacteria</taxon>
        <taxon>Pseudomonadati</taxon>
        <taxon>Pseudomonadota</taxon>
        <taxon>Betaproteobacteria</taxon>
        <taxon>Burkholderiales</taxon>
        <taxon>Burkholderiaceae</taxon>
        <taxon>Paraburkholderia</taxon>
    </lineage>
</organism>
<name>A0A7X1TJF8_9BURK</name>
<keyword evidence="2" id="KW-1185">Reference proteome</keyword>
<proteinExistence type="predicted"/>